<dbReference type="EMBL" id="CP018889">
    <property type="protein sequence ID" value="AUI69937.1"/>
    <property type="molecule type" value="Genomic_DNA"/>
</dbReference>
<dbReference type="AlphaFoldDB" id="A0A2N9YHG3"/>
<dbReference type="RefSeq" id="WP_062152000.1">
    <property type="nucleotide sequence ID" value="NZ_CP012373.2"/>
</dbReference>
<dbReference type="NCBIfam" id="TIGR04181">
    <property type="entry name" value="NHT_00031"/>
    <property type="match status" value="1"/>
</dbReference>
<evidence type="ECO:0000256" key="8">
    <source>
        <dbReference type="ARBA" id="ARBA00066317"/>
    </source>
</evidence>
<name>A0A2N9YHG3_9GAMM</name>
<keyword evidence="5 11" id="KW-0663">Pyridoxal phosphate</keyword>
<dbReference type="Proteomes" id="UP000234271">
    <property type="component" value="Chromosome"/>
</dbReference>
<dbReference type="InterPro" id="IPR015424">
    <property type="entry name" value="PyrdxlP-dep_Trfase"/>
</dbReference>
<dbReference type="EC" id="2.6.1.102" evidence="8"/>
<evidence type="ECO:0000313" key="13">
    <source>
        <dbReference type="EMBL" id="AUI69937.1"/>
    </source>
</evidence>
<dbReference type="PIRSF" id="PIRSF000390">
    <property type="entry name" value="PLP_StrS"/>
    <property type="match status" value="1"/>
</dbReference>
<evidence type="ECO:0000256" key="9">
    <source>
        <dbReference type="ARBA" id="ARBA00074221"/>
    </source>
</evidence>
<dbReference type="Pfam" id="PF01041">
    <property type="entry name" value="DegT_DnrJ_EryC1"/>
    <property type="match status" value="1"/>
</dbReference>
<dbReference type="CDD" id="cd00616">
    <property type="entry name" value="AHBA_syn"/>
    <property type="match status" value="1"/>
</dbReference>
<dbReference type="GO" id="GO:0102933">
    <property type="term" value="F:GDP-4-dehydro-6-deoxy-D-mannose-4-aminotransferase activity"/>
    <property type="evidence" value="ECO:0007669"/>
    <property type="project" value="UniProtKB-EC"/>
</dbReference>
<dbReference type="OrthoDB" id="9804264at2"/>
<dbReference type="SUPFAM" id="SSF53383">
    <property type="entry name" value="PLP-dependent transferases"/>
    <property type="match status" value="1"/>
</dbReference>
<dbReference type="GO" id="GO:0030170">
    <property type="term" value="F:pyridoxal phosphate binding"/>
    <property type="evidence" value="ECO:0007669"/>
    <property type="project" value="TreeGrafter"/>
</dbReference>
<dbReference type="InterPro" id="IPR015421">
    <property type="entry name" value="PyrdxlP-dep_Trfase_major"/>
</dbReference>
<dbReference type="Gene3D" id="3.40.640.10">
    <property type="entry name" value="Type I PLP-dependent aspartate aminotransferase-like (Major domain)"/>
    <property type="match status" value="1"/>
</dbReference>
<dbReference type="PANTHER" id="PTHR30244:SF30">
    <property type="entry name" value="BLR5990 PROTEIN"/>
    <property type="match status" value="1"/>
</dbReference>
<dbReference type="Gene3D" id="3.90.1150.10">
    <property type="entry name" value="Aspartate Aminotransferase, domain 1"/>
    <property type="match status" value="1"/>
</dbReference>
<evidence type="ECO:0000256" key="12">
    <source>
        <dbReference type="RuleBase" id="RU004508"/>
    </source>
</evidence>
<dbReference type="PANTHER" id="PTHR30244">
    <property type="entry name" value="TRANSAMINASE"/>
    <property type="match status" value="1"/>
</dbReference>
<keyword evidence="4 13" id="KW-0808">Transferase</keyword>
<dbReference type="InterPro" id="IPR015422">
    <property type="entry name" value="PyrdxlP-dep_Trfase_small"/>
</dbReference>
<organism evidence="13 14">
    <name type="scientific">Beggiatoa leptomitoformis</name>
    <dbReference type="NCBI Taxonomy" id="288004"/>
    <lineage>
        <taxon>Bacteria</taxon>
        <taxon>Pseudomonadati</taxon>
        <taxon>Pseudomonadota</taxon>
        <taxon>Gammaproteobacteria</taxon>
        <taxon>Thiotrichales</taxon>
        <taxon>Thiotrichaceae</taxon>
        <taxon>Beggiatoa</taxon>
    </lineage>
</organism>
<protein>
    <recommendedName>
        <fullName evidence="9">GDP-perosamine synthase</fullName>
        <ecNumber evidence="8">2.6.1.102</ecNumber>
    </recommendedName>
</protein>
<comment type="catalytic activity">
    <reaction evidence="7">
        <text>GDP-alpha-D-perosamine + 2-oxoglutarate = GDP-4-dehydro-alpha-D-rhamnose + L-glutamate</text>
        <dbReference type="Rhea" id="RHEA:36779"/>
        <dbReference type="ChEBI" id="CHEBI:16810"/>
        <dbReference type="ChEBI" id="CHEBI:29985"/>
        <dbReference type="ChEBI" id="CHEBI:57964"/>
        <dbReference type="ChEBI" id="CHEBI:73996"/>
        <dbReference type="EC" id="2.6.1.102"/>
    </reaction>
</comment>
<reference evidence="14" key="1">
    <citation type="submission" date="2016-12" db="EMBL/GenBank/DDBJ databases">
        <title>Complete Genome Sequence of Beggiatoa leptomitiformis D-401.</title>
        <authorList>
            <person name="Fomenkov A."/>
            <person name="Vincze T."/>
            <person name="Grabovich M."/>
            <person name="Anton B.P."/>
            <person name="Dubinina G."/>
            <person name="Orlova M."/>
            <person name="Belousova E."/>
            <person name="Roberts R.J."/>
        </authorList>
    </citation>
    <scope>NUCLEOTIDE SEQUENCE [LARGE SCALE GENOMIC DNA]</scope>
    <source>
        <strain evidence="14">D-401</strain>
    </source>
</reference>
<dbReference type="FunFam" id="3.40.640.10:FF:000090">
    <property type="entry name" value="Pyridoxal phosphate-dependent aminotransferase"/>
    <property type="match status" value="1"/>
</dbReference>
<proteinExistence type="inferred from homology"/>
<keyword evidence="3 13" id="KW-0032">Aminotransferase</keyword>
<comment type="cofactor">
    <cofactor evidence="1">
        <name>pyridoxal 5'-phosphate</name>
        <dbReference type="ChEBI" id="CHEBI:597326"/>
    </cofactor>
</comment>
<comment type="pathway">
    <text evidence="2">Bacterial outer membrane biogenesis; LPS O-antigen biosynthesis.</text>
</comment>
<evidence type="ECO:0000256" key="5">
    <source>
        <dbReference type="ARBA" id="ARBA00022898"/>
    </source>
</evidence>
<evidence type="ECO:0000256" key="7">
    <source>
        <dbReference type="ARBA" id="ARBA00051587"/>
    </source>
</evidence>
<evidence type="ECO:0000256" key="11">
    <source>
        <dbReference type="PIRSR" id="PIRSR000390-2"/>
    </source>
</evidence>
<evidence type="ECO:0000256" key="1">
    <source>
        <dbReference type="ARBA" id="ARBA00001933"/>
    </source>
</evidence>
<evidence type="ECO:0000313" key="14">
    <source>
        <dbReference type="Proteomes" id="UP000234271"/>
    </source>
</evidence>
<dbReference type="KEGG" id="blep:AL038_08965"/>
<evidence type="ECO:0000256" key="3">
    <source>
        <dbReference type="ARBA" id="ARBA00022576"/>
    </source>
</evidence>
<evidence type="ECO:0000256" key="4">
    <source>
        <dbReference type="ARBA" id="ARBA00022679"/>
    </source>
</evidence>
<gene>
    <name evidence="13" type="ORF">BLE401_15345</name>
</gene>
<evidence type="ECO:0000256" key="6">
    <source>
        <dbReference type="ARBA" id="ARBA00037999"/>
    </source>
</evidence>
<dbReference type="GO" id="GO:0000271">
    <property type="term" value="P:polysaccharide biosynthetic process"/>
    <property type="evidence" value="ECO:0007669"/>
    <property type="project" value="TreeGrafter"/>
</dbReference>
<evidence type="ECO:0000256" key="10">
    <source>
        <dbReference type="PIRSR" id="PIRSR000390-1"/>
    </source>
</evidence>
<dbReference type="InterPro" id="IPR000653">
    <property type="entry name" value="DegT/StrS_aminotransferase"/>
</dbReference>
<keyword evidence="14" id="KW-1185">Reference proteome</keyword>
<dbReference type="STRING" id="288004.AL038_08965"/>
<feature type="modified residue" description="N6-(pyridoxal phosphate)lysine" evidence="11">
    <location>
        <position position="217"/>
    </location>
</feature>
<feature type="active site" description="Proton acceptor" evidence="10">
    <location>
        <position position="217"/>
    </location>
</feature>
<accession>A0A2N9YHG3</accession>
<dbReference type="InterPro" id="IPR026385">
    <property type="entry name" value="LegC-like"/>
</dbReference>
<evidence type="ECO:0000256" key="2">
    <source>
        <dbReference type="ARBA" id="ARBA00005125"/>
    </source>
</evidence>
<comment type="similarity">
    <text evidence="6 12">Belongs to the DegT/DnrJ/EryC1 family.</text>
</comment>
<sequence length="389" mass="43377">MALNIPLITETLKTCLPQRDFIALHEPQFKGREWEYVKECLDTGWVSSVGKFVDRFEQQLTEYTDINHAIATVNGTAALHICLLLAGVQTDDEILTPALTFIASTNAIAYCRSIPHFVDCDEHTLGVDPIALADYLQTIAYLKNDVCYNKHTHRPIRALLVMHTFGHPVALDPLQDLCQRYHLTLIEDAAEGLGSYYKGQHVGHHGKLSALSFNGNKVITTGGGGAILTNDATLAKQAKHLTTTAKIPHAWRFDHDQLGYNYRLPNINAALGCAQLEQLPNFLNAKRQLAHRYQQAFAAIEGVHIFCEPADTKGNYWLNALLLDKLYADQQTALLTHTNQHGIMTRPAWTLQHKLPMYQTCPRMALPIAESLEARLINIPSGQGLLNDD</sequence>